<dbReference type="SUPFAM" id="SSF47336">
    <property type="entry name" value="ACP-like"/>
    <property type="match status" value="1"/>
</dbReference>
<dbReference type="SUPFAM" id="SSF56801">
    <property type="entry name" value="Acetyl-CoA synthetase-like"/>
    <property type="match status" value="1"/>
</dbReference>
<accession>A0ABW0AVQ3</accession>
<proteinExistence type="predicted"/>
<evidence type="ECO:0000313" key="3">
    <source>
        <dbReference type="EMBL" id="MFC5157095.1"/>
    </source>
</evidence>
<dbReference type="Gene3D" id="3.30.300.30">
    <property type="match status" value="1"/>
</dbReference>
<dbReference type="InterPro" id="IPR029058">
    <property type="entry name" value="AB_hydrolase_fold"/>
</dbReference>
<dbReference type="PANTHER" id="PTHR45527">
    <property type="entry name" value="NONRIBOSOMAL PEPTIDE SYNTHETASE"/>
    <property type="match status" value="1"/>
</dbReference>
<reference evidence="4" key="1">
    <citation type="journal article" date="2019" name="Int. J. Syst. Evol. Microbiol.">
        <title>The Global Catalogue of Microorganisms (GCM) 10K type strain sequencing project: providing services to taxonomists for standard genome sequencing and annotation.</title>
        <authorList>
            <consortium name="The Broad Institute Genomics Platform"/>
            <consortium name="The Broad Institute Genome Sequencing Center for Infectious Disease"/>
            <person name="Wu L."/>
            <person name="Ma J."/>
        </authorList>
    </citation>
    <scope>NUCLEOTIDE SEQUENCE [LARGE SCALE GENOMIC DNA]</scope>
    <source>
        <strain evidence="4">PCU 266</strain>
    </source>
</reference>
<dbReference type="InterPro" id="IPR025110">
    <property type="entry name" value="AMP-bd_C"/>
</dbReference>
<feature type="non-terminal residue" evidence="3">
    <location>
        <position position="1"/>
    </location>
</feature>
<evidence type="ECO:0000313" key="4">
    <source>
        <dbReference type="Proteomes" id="UP001596160"/>
    </source>
</evidence>
<dbReference type="Gene3D" id="2.30.38.10">
    <property type="entry name" value="Luciferase, Domain 3"/>
    <property type="match status" value="1"/>
</dbReference>
<dbReference type="Proteomes" id="UP001596160">
    <property type="component" value="Unassembled WGS sequence"/>
</dbReference>
<dbReference type="InterPro" id="IPR036736">
    <property type="entry name" value="ACP-like_sf"/>
</dbReference>
<dbReference type="PANTHER" id="PTHR45527:SF1">
    <property type="entry name" value="FATTY ACID SYNTHASE"/>
    <property type="match status" value="1"/>
</dbReference>
<dbReference type="RefSeq" id="WP_381735719.1">
    <property type="nucleotide sequence ID" value="NZ_JBHSKP010000104.1"/>
</dbReference>
<dbReference type="Gene3D" id="3.40.50.1820">
    <property type="entry name" value="alpha/beta hydrolase"/>
    <property type="match status" value="1"/>
</dbReference>
<feature type="compositionally biased region" description="Pro residues" evidence="1">
    <location>
        <begin position="146"/>
        <end position="156"/>
    </location>
</feature>
<feature type="region of interest" description="Disordered" evidence="1">
    <location>
        <begin position="135"/>
        <end position="158"/>
    </location>
</feature>
<name>A0ABW0AVQ3_9ACTN</name>
<dbReference type="EMBL" id="JBHSKP010000104">
    <property type="protein sequence ID" value="MFC5157095.1"/>
    <property type="molecule type" value="Genomic_DNA"/>
</dbReference>
<dbReference type="InterPro" id="IPR045851">
    <property type="entry name" value="AMP-bd_C_sf"/>
</dbReference>
<gene>
    <name evidence="3" type="ORF">ACFPRH_35825</name>
</gene>
<evidence type="ECO:0000256" key="1">
    <source>
        <dbReference type="SAM" id="MobiDB-lite"/>
    </source>
</evidence>
<feature type="non-terminal residue" evidence="3">
    <location>
        <position position="222"/>
    </location>
</feature>
<dbReference type="Pfam" id="PF00550">
    <property type="entry name" value="PP-binding"/>
    <property type="match status" value="1"/>
</dbReference>
<keyword evidence="4" id="KW-1185">Reference proteome</keyword>
<comment type="caution">
    <text evidence="3">The sequence shown here is derived from an EMBL/GenBank/DDBJ whole genome shotgun (WGS) entry which is preliminary data.</text>
</comment>
<dbReference type="PROSITE" id="PS50075">
    <property type="entry name" value="CARRIER"/>
    <property type="match status" value="1"/>
</dbReference>
<sequence length="222" mass="24478">TGLARGYTGDPALTAATFTAHPHGHPGERLYRTGDLARHEHDGTLTFHGRTDHQIKIRGHRVEPADIETAITRHPHVTQATVTAHTSPHGDTRLTAHYTGTTTPAQLRTHLTTHLPDYLIPTTLTHLTTWPLTPNGKLDHTQLPAPTTPTPTGRPPRTPHEHTLTTLFAETLNQPALTIDDNFFTHGGHSLLAMRLTNRINTTLNTHTTIHTLFQHPTPAEL</sequence>
<protein>
    <submittedName>
        <fullName evidence="3">Non-ribosomal peptide synthetase</fullName>
    </submittedName>
</protein>
<feature type="domain" description="Carrier" evidence="2">
    <location>
        <begin position="155"/>
        <end position="222"/>
    </location>
</feature>
<evidence type="ECO:0000259" key="2">
    <source>
        <dbReference type="PROSITE" id="PS50075"/>
    </source>
</evidence>
<dbReference type="Pfam" id="PF13193">
    <property type="entry name" value="AMP-binding_C"/>
    <property type="match status" value="1"/>
</dbReference>
<organism evidence="3 4">
    <name type="scientific">Streptomyces amakusaensis</name>
    <dbReference type="NCBI Taxonomy" id="67271"/>
    <lineage>
        <taxon>Bacteria</taxon>
        <taxon>Bacillati</taxon>
        <taxon>Actinomycetota</taxon>
        <taxon>Actinomycetes</taxon>
        <taxon>Kitasatosporales</taxon>
        <taxon>Streptomycetaceae</taxon>
        <taxon>Streptomyces</taxon>
    </lineage>
</organism>
<dbReference type="InterPro" id="IPR009081">
    <property type="entry name" value="PP-bd_ACP"/>
</dbReference>